<dbReference type="RefSeq" id="WP_049585578.1">
    <property type="nucleotide sequence ID" value="NZ_CAWQXX010000025.1"/>
</dbReference>
<dbReference type="InterPro" id="IPR044548">
    <property type="entry name" value="AF0060_NTP-PPase_MazG-like"/>
</dbReference>
<dbReference type="OrthoDB" id="6637767at2"/>
<reference evidence="2" key="1">
    <citation type="submission" date="2016-10" db="EMBL/GenBank/DDBJ databases">
        <authorList>
            <person name="Varghese N."/>
            <person name="Submissions S."/>
        </authorList>
    </citation>
    <scope>NUCLEOTIDE SEQUENCE [LARGE SCALE GENOMIC DNA]</scope>
    <source>
        <strain evidence="2">ATCC 29999</strain>
    </source>
</reference>
<sequence>MTDHSTTTARTCAVNSVLSEMTRQDKLWGADRDHSPFIWASILGEEVGEFNQAILHDQFGGSHAGTARDEAVQIAALALQIIEYYDHRN</sequence>
<protein>
    <submittedName>
        <fullName evidence="1">Uncharacterized protein</fullName>
    </submittedName>
</protein>
<evidence type="ECO:0000313" key="2">
    <source>
        <dbReference type="Proteomes" id="UP000183223"/>
    </source>
</evidence>
<accession>A0A1G5QGX8</accession>
<dbReference type="EMBL" id="FMWJ01000006">
    <property type="protein sequence ID" value="SCZ61123.1"/>
    <property type="molecule type" value="Genomic_DNA"/>
</dbReference>
<dbReference type="GeneID" id="45658490"/>
<name>A0A1G5QGX8_PHOLU</name>
<organism evidence="1 2">
    <name type="scientific">Photorhabdus luminescens</name>
    <name type="common">Xenorhabdus luminescens</name>
    <dbReference type="NCBI Taxonomy" id="29488"/>
    <lineage>
        <taxon>Bacteria</taxon>
        <taxon>Pseudomonadati</taxon>
        <taxon>Pseudomonadota</taxon>
        <taxon>Gammaproteobacteria</taxon>
        <taxon>Enterobacterales</taxon>
        <taxon>Morganellaceae</taxon>
        <taxon>Photorhabdus</taxon>
    </lineage>
</organism>
<proteinExistence type="predicted"/>
<keyword evidence="2" id="KW-1185">Reference proteome</keyword>
<dbReference type="AlphaFoldDB" id="A0A1G5QGX8"/>
<dbReference type="CDD" id="cd11533">
    <property type="entry name" value="NTP-PPase_Af0060_like"/>
    <property type="match status" value="1"/>
</dbReference>
<evidence type="ECO:0000313" key="1">
    <source>
        <dbReference type="EMBL" id="SCZ61123.1"/>
    </source>
</evidence>
<dbReference type="Proteomes" id="UP000183223">
    <property type="component" value="Unassembled WGS sequence"/>
</dbReference>
<gene>
    <name evidence="1" type="ORF">SAMN02982990_01663</name>
</gene>